<dbReference type="SUPFAM" id="SSF160104">
    <property type="entry name" value="Acetoacetate decarboxylase-like"/>
    <property type="match status" value="1"/>
</dbReference>
<evidence type="ECO:0000313" key="1">
    <source>
        <dbReference type="EMBL" id="OBR94199.1"/>
    </source>
</evidence>
<dbReference type="RefSeq" id="WP_065077906.1">
    <property type="nucleotide sequence ID" value="NZ_LROS01000014.1"/>
</dbReference>
<comment type="caution">
    <text evidence="1">The sequence shown here is derived from an EMBL/GenBank/DDBJ whole genome shotgun (WGS) entry which is preliminary data.</text>
</comment>
<dbReference type="GO" id="GO:0016829">
    <property type="term" value="F:lyase activity"/>
    <property type="evidence" value="ECO:0007669"/>
    <property type="project" value="InterPro"/>
</dbReference>
<dbReference type="Gene3D" id="2.40.400.10">
    <property type="entry name" value="Acetoacetate decarboxylase-like"/>
    <property type="match status" value="1"/>
</dbReference>
<gene>
    <name evidence="1" type="ORF">CLRAG_15900</name>
</gene>
<reference evidence="1 2" key="1">
    <citation type="journal article" date="2012" name="Front. Microbiol.">
        <title>Draft Genome Sequence of the Virulent Strain 01-B526 of the Fish Pathogen Aeromonas salmonicida.</title>
        <authorList>
            <person name="Charette S.J."/>
            <person name="Brochu F."/>
            <person name="Boyle B."/>
            <person name="Filion G."/>
            <person name="Tanaka K.H."/>
            <person name="Derome N."/>
        </authorList>
    </citation>
    <scope>NUCLEOTIDE SEQUENCE [LARGE SCALE GENOMIC DNA]</scope>
    <source>
        <strain evidence="1 2">P11</strain>
    </source>
</reference>
<accession>A0A1A6AVT8</accession>
<organism evidence="1 2">
    <name type="scientific">Clostridium ragsdalei P11</name>
    <dbReference type="NCBI Taxonomy" id="1353534"/>
    <lineage>
        <taxon>Bacteria</taxon>
        <taxon>Bacillati</taxon>
        <taxon>Bacillota</taxon>
        <taxon>Clostridia</taxon>
        <taxon>Eubacteriales</taxon>
        <taxon>Clostridiaceae</taxon>
        <taxon>Clostridium</taxon>
    </lineage>
</organism>
<dbReference type="AlphaFoldDB" id="A0A1A6AVT8"/>
<evidence type="ECO:0000313" key="2">
    <source>
        <dbReference type="Proteomes" id="UP000093954"/>
    </source>
</evidence>
<dbReference type="Pfam" id="PF06314">
    <property type="entry name" value="ADC"/>
    <property type="match status" value="1"/>
</dbReference>
<dbReference type="PATRIC" id="fig|1353534.3.peg.1617"/>
<proteinExistence type="predicted"/>
<name>A0A1A6AVT8_9CLOT</name>
<dbReference type="Proteomes" id="UP000093954">
    <property type="component" value="Unassembled WGS sequence"/>
</dbReference>
<protein>
    <submittedName>
        <fullName evidence="1">Acetoacetate decarboxylase (ADC)</fullName>
    </submittedName>
</protein>
<dbReference type="InterPro" id="IPR023375">
    <property type="entry name" value="ADC_dom_sf"/>
</dbReference>
<dbReference type="EMBL" id="LROS01000014">
    <property type="protein sequence ID" value="OBR94199.1"/>
    <property type="molecule type" value="Genomic_DNA"/>
</dbReference>
<dbReference type="InterPro" id="IPR010451">
    <property type="entry name" value="Acetoacetate_decarboxylase"/>
</dbReference>
<keyword evidence="2" id="KW-1185">Reference proteome</keyword>
<sequence>MFTFEPNKTYSMPPFFGGAEFNPNAEGRVNDSVEINFTQITDGNRLADYLPKGFILLKPELHICFGQYRQIDFLAGGAYNIIRVTVPVYFNGMRDKLVGEFNLVIWENKTAPITGGREESGMPKIYADIEDFHIFREKYFTNASFEGNTFLRMEMINPQPIQGQWLKEVRANHANLNGLALRYIPKIGAPGADLIQAALYPASAKIKSAWIGKGSIQWTKLTSEQNKHQAHIINSLASLPIIETKPAIMTKGILSMKPITGRVLK</sequence>